<evidence type="ECO:0000313" key="2">
    <source>
        <dbReference type="EMBL" id="QWG09704.1"/>
    </source>
</evidence>
<dbReference type="PROSITE" id="PS51352">
    <property type="entry name" value="THIOREDOXIN_2"/>
    <property type="match status" value="1"/>
</dbReference>
<dbReference type="InterPro" id="IPR036249">
    <property type="entry name" value="Thioredoxin-like_sf"/>
</dbReference>
<accession>A0ABX8H260</accession>
<dbReference type="SUPFAM" id="SSF52833">
    <property type="entry name" value="Thioredoxin-like"/>
    <property type="match status" value="1"/>
</dbReference>
<name>A0ABX8H260_9BACT</name>
<dbReference type="RefSeq" id="WP_144076371.1">
    <property type="nucleotide sequence ID" value="NZ_CP076129.1"/>
</dbReference>
<protein>
    <submittedName>
        <fullName evidence="2">Thioredoxin family protein</fullName>
    </submittedName>
</protein>
<reference evidence="2 3" key="1">
    <citation type="submission" date="2021-05" db="EMBL/GenBank/DDBJ databases">
        <title>Comparative genomic studies on the polysaccharide-degrading batcterial strains of the Flammeovirga genus.</title>
        <authorList>
            <person name="Zewei F."/>
            <person name="Zheng Z."/>
            <person name="Yu L."/>
            <person name="Ruyue G."/>
            <person name="Yanhong M."/>
            <person name="Yuanyuan C."/>
            <person name="Jingyan G."/>
            <person name="Wenjun H."/>
        </authorList>
    </citation>
    <scope>NUCLEOTIDE SEQUENCE [LARGE SCALE GENOMIC DNA]</scope>
    <source>
        <strain evidence="2 3">YS10</strain>
    </source>
</reference>
<dbReference type="Pfam" id="PF00578">
    <property type="entry name" value="AhpC-TSA"/>
    <property type="match status" value="1"/>
</dbReference>
<organism evidence="2 3">
    <name type="scientific">Flammeovirga kamogawensis</name>
    <dbReference type="NCBI Taxonomy" id="373891"/>
    <lineage>
        <taxon>Bacteria</taxon>
        <taxon>Pseudomonadati</taxon>
        <taxon>Bacteroidota</taxon>
        <taxon>Cytophagia</taxon>
        <taxon>Cytophagales</taxon>
        <taxon>Flammeovirgaceae</taxon>
        <taxon>Flammeovirga</taxon>
    </lineage>
</organism>
<dbReference type="Proteomes" id="UP000682802">
    <property type="component" value="Chromosome 2"/>
</dbReference>
<evidence type="ECO:0000259" key="1">
    <source>
        <dbReference type="PROSITE" id="PS51352"/>
    </source>
</evidence>
<feature type="domain" description="Thioredoxin" evidence="1">
    <location>
        <begin position="38"/>
        <end position="187"/>
    </location>
</feature>
<dbReference type="InterPro" id="IPR013766">
    <property type="entry name" value="Thioredoxin_domain"/>
</dbReference>
<dbReference type="PANTHER" id="PTHR43640">
    <property type="entry name" value="OS07G0260300 PROTEIN"/>
    <property type="match status" value="1"/>
</dbReference>
<dbReference type="PANTHER" id="PTHR43640:SF1">
    <property type="entry name" value="THIOREDOXIN-DEPENDENT PEROXIREDOXIN"/>
    <property type="match status" value="1"/>
</dbReference>
<evidence type="ECO:0000313" key="3">
    <source>
        <dbReference type="Proteomes" id="UP000682802"/>
    </source>
</evidence>
<keyword evidence="3" id="KW-1185">Reference proteome</keyword>
<dbReference type="CDD" id="cd02969">
    <property type="entry name" value="PRX_like1"/>
    <property type="match status" value="1"/>
</dbReference>
<dbReference type="EMBL" id="CP076129">
    <property type="protein sequence ID" value="QWG09704.1"/>
    <property type="molecule type" value="Genomic_DNA"/>
</dbReference>
<sequence length="216" mass="23927">MKSIILALAIFAVSMSCSQKQESKNTTAETKAVEKHGLNVGDEAVNFNLKGIDDKSLSLNGLEGNKGVILIFTCNHCPYAVAYEDRIIALDKMYKEKSYPVIAINPNDPSVQPEDSFELMKQRAEEKQFTFPYLFDNGQNIYPAYGATKTPHVYLLNKEQGKYIVKYIGAIDDNYKDADAAKKHFVQDAVNALINNQEITTTTTKAVGCSIKATKA</sequence>
<dbReference type="InterPro" id="IPR047262">
    <property type="entry name" value="PRX-like1"/>
</dbReference>
<proteinExistence type="predicted"/>
<dbReference type="Gene3D" id="3.40.30.10">
    <property type="entry name" value="Glutaredoxin"/>
    <property type="match status" value="1"/>
</dbReference>
<dbReference type="PROSITE" id="PS51257">
    <property type="entry name" value="PROKAR_LIPOPROTEIN"/>
    <property type="match status" value="1"/>
</dbReference>
<gene>
    <name evidence="2" type="ORF">KM029_24195</name>
</gene>
<dbReference type="InterPro" id="IPR000866">
    <property type="entry name" value="AhpC/TSA"/>
</dbReference>